<protein>
    <recommendedName>
        <fullName evidence="6">ATPase</fullName>
    </recommendedName>
</protein>
<dbReference type="Pfam" id="PF02518">
    <property type="entry name" value="HATPase_c"/>
    <property type="match status" value="1"/>
</dbReference>
<dbReference type="GO" id="GO:0016020">
    <property type="term" value="C:membrane"/>
    <property type="evidence" value="ECO:0007669"/>
    <property type="project" value="InterPro"/>
</dbReference>
<feature type="transmembrane region" description="Helical" evidence="1">
    <location>
        <begin position="104"/>
        <end position="123"/>
    </location>
</feature>
<evidence type="ECO:0008006" key="6">
    <source>
        <dbReference type="Google" id="ProtNLM"/>
    </source>
</evidence>
<dbReference type="RefSeq" id="WP_075765739.1">
    <property type="nucleotide sequence ID" value="NZ_MJIL01000084.1"/>
</dbReference>
<evidence type="ECO:0000313" key="4">
    <source>
        <dbReference type="EMBL" id="OLQ74292.1"/>
    </source>
</evidence>
<evidence type="ECO:0000313" key="5">
    <source>
        <dbReference type="Proteomes" id="UP000186905"/>
    </source>
</evidence>
<dbReference type="PANTHER" id="PTHR34220:SF9">
    <property type="entry name" value="SIGNAL TRANSDUCTION HISTIDINE KINASE INTERNAL REGION DOMAIN-CONTAINING PROTEIN"/>
    <property type="match status" value="1"/>
</dbReference>
<feature type="domain" description="Histidine kinase/HSP90-like ATPase" evidence="2">
    <location>
        <begin position="251"/>
        <end position="343"/>
    </location>
</feature>
<feature type="domain" description="Signal transduction histidine kinase internal region" evidence="3">
    <location>
        <begin position="153"/>
        <end position="231"/>
    </location>
</feature>
<dbReference type="InterPro" id="IPR010559">
    <property type="entry name" value="Sig_transdc_His_kin_internal"/>
</dbReference>
<dbReference type="Pfam" id="PF06580">
    <property type="entry name" value="His_kinase"/>
    <property type="match status" value="1"/>
</dbReference>
<dbReference type="InterPro" id="IPR003594">
    <property type="entry name" value="HATPase_dom"/>
</dbReference>
<dbReference type="InterPro" id="IPR050640">
    <property type="entry name" value="Bact_2-comp_sensor_kinase"/>
</dbReference>
<reference evidence="4 5" key="1">
    <citation type="submission" date="2016-09" db="EMBL/GenBank/DDBJ databases">
        <title>Photobacterium proteolyticum sp. nov. a protease producing bacterium isolated from ocean sediments of Laizhou Bay.</title>
        <authorList>
            <person name="Li Y."/>
        </authorList>
    </citation>
    <scope>NUCLEOTIDE SEQUENCE [LARGE SCALE GENOMIC DNA]</scope>
    <source>
        <strain evidence="4 5">13-12</strain>
    </source>
</reference>
<feature type="transmembrane region" description="Helical" evidence="1">
    <location>
        <begin position="72"/>
        <end position="92"/>
    </location>
</feature>
<comment type="caution">
    <text evidence="4">The sequence shown here is derived from an EMBL/GenBank/DDBJ whole genome shotgun (WGS) entry which is preliminary data.</text>
</comment>
<name>A0A1Q9GIK5_9GAMM</name>
<evidence type="ECO:0000256" key="1">
    <source>
        <dbReference type="SAM" id="Phobius"/>
    </source>
</evidence>
<dbReference type="OrthoDB" id="2514702at2"/>
<dbReference type="STRING" id="1903952.BIT28_08925"/>
<dbReference type="SUPFAM" id="SSF55874">
    <property type="entry name" value="ATPase domain of HSP90 chaperone/DNA topoisomerase II/histidine kinase"/>
    <property type="match status" value="1"/>
</dbReference>
<feature type="transmembrane region" description="Helical" evidence="1">
    <location>
        <begin position="47"/>
        <end position="65"/>
    </location>
</feature>
<feature type="transmembrane region" description="Helical" evidence="1">
    <location>
        <begin position="12"/>
        <end position="35"/>
    </location>
</feature>
<dbReference type="Gene3D" id="3.30.565.10">
    <property type="entry name" value="Histidine kinase-like ATPase, C-terminal domain"/>
    <property type="match status" value="1"/>
</dbReference>
<keyword evidence="1" id="KW-1133">Transmembrane helix</keyword>
<sequence length="356" mass="39754">MSQSEYTGNPFPWLKSVAITSAFCLGIAIVTYIVWPDNFYEDLAVSFGYGASAIATARFTTYFFPSLSYRQVNVLTVLSAMVLGTANAFYWLSGPDTYQSLAEMKPVIMLALLFTLICFYYFYSYEQKLLAQHEMEQVRRKQSEQEKALVLSQLRQLQSQIEPHFLFNTLANAIALIDQDTAKAKLMLVRLTDLLHTNLHRTRADVTTLEEEIGLISAYLDIQQIRLGDRLSYQIISNDVSLTLPIPPFLIQPLVENAVYYGIEPKGEGGAIELHIEEDKHELVVQVKDNGKGIQPTMSSGGNGVSLENIRGRLVSLFDNKASLTIKEPLEGGVTATICLPKAQLMTLQEQGEVHG</sequence>
<keyword evidence="1" id="KW-0812">Transmembrane</keyword>
<dbReference type="InterPro" id="IPR036890">
    <property type="entry name" value="HATPase_C_sf"/>
</dbReference>
<keyword evidence="1" id="KW-0472">Membrane</keyword>
<dbReference type="GO" id="GO:0000155">
    <property type="term" value="F:phosphorelay sensor kinase activity"/>
    <property type="evidence" value="ECO:0007669"/>
    <property type="project" value="InterPro"/>
</dbReference>
<organism evidence="4 5">
    <name type="scientific">Photobacterium proteolyticum</name>
    <dbReference type="NCBI Taxonomy" id="1903952"/>
    <lineage>
        <taxon>Bacteria</taxon>
        <taxon>Pseudomonadati</taxon>
        <taxon>Pseudomonadota</taxon>
        <taxon>Gammaproteobacteria</taxon>
        <taxon>Vibrionales</taxon>
        <taxon>Vibrionaceae</taxon>
        <taxon>Photobacterium</taxon>
    </lineage>
</organism>
<dbReference type="AlphaFoldDB" id="A0A1Q9GIK5"/>
<proteinExistence type="predicted"/>
<evidence type="ECO:0000259" key="3">
    <source>
        <dbReference type="Pfam" id="PF06580"/>
    </source>
</evidence>
<dbReference type="Proteomes" id="UP000186905">
    <property type="component" value="Unassembled WGS sequence"/>
</dbReference>
<dbReference type="PANTHER" id="PTHR34220">
    <property type="entry name" value="SENSOR HISTIDINE KINASE YPDA"/>
    <property type="match status" value="1"/>
</dbReference>
<evidence type="ECO:0000259" key="2">
    <source>
        <dbReference type="Pfam" id="PF02518"/>
    </source>
</evidence>
<dbReference type="EMBL" id="MJIL01000084">
    <property type="protein sequence ID" value="OLQ74292.1"/>
    <property type="molecule type" value="Genomic_DNA"/>
</dbReference>
<keyword evidence="5" id="KW-1185">Reference proteome</keyword>
<gene>
    <name evidence="4" type="ORF">BIT28_08925</name>
</gene>
<accession>A0A1Q9GIK5</accession>